<reference evidence="1" key="1">
    <citation type="submission" date="2019-08" db="EMBL/GenBank/DDBJ databases">
        <authorList>
            <person name="Kucharzyk K."/>
            <person name="Murdoch R.W."/>
            <person name="Higgins S."/>
            <person name="Loffler F."/>
        </authorList>
    </citation>
    <scope>NUCLEOTIDE SEQUENCE</scope>
</reference>
<comment type="caution">
    <text evidence="1">The sequence shown here is derived from an EMBL/GenBank/DDBJ whole genome shotgun (WGS) entry which is preliminary data.</text>
</comment>
<dbReference type="Pfam" id="PF20046">
    <property type="entry name" value="DUF6448"/>
    <property type="match status" value="1"/>
</dbReference>
<sequence>MVILSIAGIMILAVITLMTIMTEKASAHCDTMDGPAVQDGRIALETGNINYAYKWIFEDFEKELKEIFDLSLKARRLGADAREAADRWFLENLVRIHRAGEGASYDGLKPSGTALDPKVIAADESISLGNMSPIKGLVTMEEYNLLEEKFNRAIALKDYDINDVKAARAYVEAYVTFFKMAEGEDHEHHHSHGLEHHHGH</sequence>
<dbReference type="InterPro" id="IPR045613">
    <property type="entry name" value="DUF6448"/>
</dbReference>
<dbReference type="AlphaFoldDB" id="A0A644ZEM4"/>
<organism evidence="1">
    <name type="scientific">bioreactor metagenome</name>
    <dbReference type="NCBI Taxonomy" id="1076179"/>
    <lineage>
        <taxon>unclassified sequences</taxon>
        <taxon>metagenomes</taxon>
        <taxon>ecological metagenomes</taxon>
    </lineage>
</organism>
<accession>A0A644ZEM4</accession>
<protein>
    <recommendedName>
        <fullName evidence="2">LysM domain-containing protein</fullName>
    </recommendedName>
</protein>
<proteinExistence type="predicted"/>
<gene>
    <name evidence="1" type="ORF">SDC9_85368</name>
</gene>
<name>A0A644ZEM4_9ZZZZ</name>
<evidence type="ECO:0000313" key="1">
    <source>
        <dbReference type="EMBL" id="MPM38738.1"/>
    </source>
</evidence>
<dbReference type="EMBL" id="VSSQ01008390">
    <property type="protein sequence ID" value="MPM38738.1"/>
    <property type="molecule type" value="Genomic_DNA"/>
</dbReference>
<evidence type="ECO:0008006" key="2">
    <source>
        <dbReference type="Google" id="ProtNLM"/>
    </source>
</evidence>